<dbReference type="Gene3D" id="3.40.50.2000">
    <property type="entry name" value="Glycogen Phosphorylase B"/>
    <property type="match status" value="2"/>
</dbReference>
<dbReference type="AlphaFoldDB" id="F8N5Y4"/>
<sequence>MPKLLQINITANWGSHGKIAEGIGLVAMSHGWNSYIAYGRWMNPSQSHLYHIGCNFDEMAHGVTSRLLDNQGLMSHIATLRLIHYIKKIKPDIIHLHNIHGYYLNYPILFHFLKDYGAPVVWTLHDCWPFTGHCAHYMYANCEKWKNHCGHCPLKHNYPKSLWLDHSYSNFEKKKYIFNSLPNLTLVTVSQWLDREVGQSFLKNIRRKCIYNGIDIQTFTIRESQSIREKYSIPKSRKVILGIASNWYRKGLEDFVRLRFILDDTYCIVVVGVNKEERKRLPHGIIGIRRTENVDDLVRLYSTADVYFNPTWEDNFPTTNIEALACGTPVITYDTGGSNEAIDEETGYVIKKGDLLSAKEKIIHICNTGKTLFSQQCRKRAVRCFNRQQRFNEYYKLYENILHAHTYD</sequence>
<evidence type="ECO:0000259" key="1">
    <source>
        <dbReference type="Pfam" id="PF00534"/>
    </source>
</evidence>
<dbReference type="HOGENOM" id="CLU_009583_28_3_10"/>
<gene>
    <name evidence="3" type="ORF">Premu_1763</name>
</gene>
<accession>F8N5Y4</accession>
<evidence type="ECO:0000259" key="2">
    <source>
        <dbReference type="Pfam" id="PF13439"/>
    </source>
</evidence>
<dbReference type="Pfam" id="PF00534">
    <property type="entry name" value="Glycos_transf_1"/>
    <property type="match status" value="1"/>
</dbReference>
<evidence type="ECO:0000313" key="3">
    <source>
        <dbReference type="EMBL" id="EGN57168.1"/>
    </source>
</evidence>
<dbReference type="Proteomes" id="UP000002772">
    <property type="component" value="Unassembled WGS sequence"/>
</dbReference>
<name>F8N5Y4_9BACT</name>
<reference evidence="4" key="1">
    <citation type="journal article" date="2011" name="Stand. Genomic Sci.">
        <title>Non-contiguous finished genome sequence of the opportunistic oral pathogen Prevotella multisaccharivorax type strain (PPPA20).</title>
        <authorList>
            <person name="Pati A."/>
            <person name="Gronow S."/>
            <person name="Lu M."/>
            <person name="Lapidus A."/>
            <person name="Nolan M."/>
            <person name="Lucas S."/>
            <person name="Hammon N."/>
            <person name="Deshpande S."/>
            <person name="Cheng J.F."/>
            <person name="Tapia R."/>
            <person name="Han C."/>
            <person name="Goodwin L."/>
            <person name="Pitluck S."/>
            <person name="Liolios K."/>
            <person name="Pagani I."/>
            <person name="Mavromatis K."/>
            <person name="Mikhailova N."/>
            <person name="Huntemann M."/>
            <person name="Chen A."/>
            <person name="Palaniappan K."/>
            <person name="Land M."/>
            <person name="Hauser L."/>
            <person name="Detter J.C."/>
            <person name="Brambilla E.M."/>
            <person name="Rohde M."/>
            <person name="Goker M."/>
            <person name="Woyke T."/>
            <person name="Bristow J."/>
            <person name="Eisen J.A."/>
            <person name="Markowitz V."/>
            <person name="Hugenholtz P."/>
            <person name="Kyrpides N.C."/>
            <person name="Klenk H.P."/>
            <person name="Ivanova N."/>
        </authorList>
    </citation>
    <scope>NUCLEOTIDE SEQUENCE [LARGE SCALE GENOMIC DNA]</scope>
    <source>
        <strain evidence="4">DSM 17128</strain>
    </source>
</reference>
<feature type="domain" description="Glycosyltransferase subfamily 4-like N-terminal" evidence="2">
    <location>
        <begin position="67"/>
        <end position="217"/>
    </location>
</feature>
<dbReference type="Pfam" id="PF13439">
    <property type="entry name" value="Glyco_transf_4"/>
    <property type="match status" value="1"/>
</dbReference>
<protein>
    <submittedName>
        <fullName evidence="3">Glycosyl transferase group 1</fullName>
    </submittedName>
</protein>
<keyword evidence="3" id="KW-0808">Transferase</keyword>
<organism evidence="3 4">
    <name type="scientific">Hallella multisaccharivorax DSM 17128</name>
    <dbReference type="NCBI Taxonomy" id="688246"/>
    <lineage>
        <taxon>Bacteria</taxon>
        <taxon>Pseudomonadati</taxon>
        <taxon>Bacteroidota</taxon>
        <taxon>Bacteroidia</taxon>
        <taxon>Bacteroidales</taxon>
        <taxon>Prevotellaceae</taxon>
        <taxon>Hallella</taxon>
    </lineage>
</organism>
<feature type="domain" description="Glycosyl transferase family 1" evidence="1">
    <location>
        <begin position="225"/>
        <end position="369"/>
    </location>
</feature>
<dbReference type="eggNOG" id="COG0438">
    <property type="taxonomic scope" value="Bacteria"/>
</dbReference>
<dbReference type="SUPFAM" id="SSF53756">
    <property type="entry name" value="UDP-Glycosyltransferase/glycogen phosphorylase"/>
    <property type="match status" value="1"/>
</dbReference>
<dbReference type="STRING" id="688246.Premu_1763"/>
<keyword evidence="4" id="KW-1185">Reference proteome</keyword>
<dbReference type="InterPro" id="IPR028098">
    <property type="entry name" value="Glyco_trans_4-like_N"/>
</dbReference>
<dbReference type="RefSeq" id="WP_007574540.1">
    <property type="nucleotide sequence ID" value="NZ_BPTS01000002.1"/>
</dbReference>
<dbReference type="GO" id="GO:0016757">
    <property type="term" value="F:glycosyltransferase activity"/>
    <property type="evidence" value="ECO:0007669"/>
    <property type="project" value="InterPro"/>
</dbReference>
<dbReference type="OrthoDB" id="9768685at2"/>
<proteinExistence type="predicted"/>
<dbReference type="EMBL" id="GL945017">
    <property type="protein sequence ID" value="EGN57168.1"/>
    <property type="molecule type" value="Genomic_DNA"/>
</dbReference>
<dbReference type="PANTHER" id="PTHR12526">
    <property type="entry name" value="GLYCOSYLTRANSFERASE"/>
    <property type="match status" value="1"/>
</dbReference>
<evidence type="ECO:0000313" key="4">
    <source>
        <dbReference type="Proteomes" id="UP000002772"/>
    </source>
</evidence>
<dbReference type="InterPro" id="IPR001296">
    <property type="entry name" value="Glyco_trans_1"/>
</dbReference>